<dbReference type="EMBL" id="CAJVQC010022074">
    <property type="protein sequence ID" value="CAG8716382.1"/>
    <property type="molecule type" value="Genomic_DNA"/>
</dbReference>
<evidence type="ECO:0000313" key="2">
    <source>
        <dbReference type="Proteomes" id="UP000789920"/>
    </source>
</evidence>
<dbReference type="Proteomes" id="UP000789920">
    <property type="component" value="Unassembled WGS sequence"/>
</dbReference>
<feature type="non-terminal residue" evidence="1">
    <location>
        <position position="1"/>
    </location>
</feature>
<protein>
    <submittedName>
        <fullName evidence="1">706_t:CDS:1</fullName>
    </submittedName>
</protein>
<keyword evidence="2" id="KW-1185">Reference proteome</keyword>
<evidence type="ECO:0000313" key="1">
    <source>
        <dbReference type="EMBL" id="CAG8716382.1"/>
    </source>
</evidence>
<gene>
    <name evidence="1" type="ORF">RPERSI_LOCUS10924</name>
</gene>
<reference evidence="1" key="1">
    <citation type="submission" date="2021-06" db="EMBL/GenBank/DDBJ databases">
        <authorList>
            <person name="Kallberg Y."/>
            <person name="Tangrot J."/>
            <person name="Rosling A."/>
        </authorList>
    </citation>
    <scope>NUCLEOTIDE SEQUENCE</scope>
    <source>
        <strain evidence="1">MA461A</strain>
    </source>
</reference>
<organism evidence="1 2">
    <name type="scientific">Racocetra persica</name>
    <dbReference type="NCBI Taxonomy" id="160502"/>
    <lineage>
        <taxon>Eukaryota</taxon>
        <taxon>Fungi</taxon>
        <taxon>Fungi incertae sedis</taxon>
        <taxon>Mucoromycota</taxon>
        <taxon>Glomeromycotina</taxon>
        <taxon>Glomeromycetes</taxon>
        <taxon>Diversisporales</taxon>
        <taxon>Gigasporaceae</taxon>
        <taxon>Racocetra</taxon>
    </lineage>
</organism>
<proteinExistence type="predicted"/>
<comment type="caution">
    <text evidence="1">The sequence shown here is derived from an EMBL/GenBank/DDBJ whole genome shotgun (WGS) entry which is preliminary data.</text>
</comment>
<name>A0ACA9PN98_9GLOM</name>
<sequence length="81" mass="9209">TELSEQENINSSTISNPLQHKGRGCPANKRYLSAIENHDTKSAVSINQEEISASESVKKNKRQYAMCKSWYHDSRNCPLKK</sequence>
<accession>A0ACA9PN98</accession>